<evidence type="ECO:0000256" key="5">
    <source>
        <dbReference type="ARBA" id="ARBA00022519"/>
    </source>
</evidence>
<dbReference type="SMART" id="SM00387">
    <property type="entry name" value="HATPase_c"/>
    <property type="match status" value="1"/>
</dbReference>
<dbReference type="SMART" id="SM00304">
    <property type="entry name" value="HAMP"/>
    <property type="match status" value="1"/>
</dbReference>
<dbReference type="InterPro" id="IPR003660">
    <property type="entry name" value="HAMP_dom"/>
</dbReference>
<dbReference type="Pfam" id="PF02518">
    <property type="entry name" value="HATPase_c"/>
    <property type="match status" value="1"/>
</dbReference>
<keyword evidence="14 16" id="KW-0472">Membrane</keyword>
<evidence type="ECO:0000256" key="11">
    <source>
        <dbReference type="ARBA" id="ARBA00022840"/>
    </source>
</evidence>
<reference evidence="19 20" key="1">
    <citation type="submission" date="2023-01" db="EMBL/GenBank/DDBJ databases">
        <title>Novel species of the genus Vogesella isolated from rivers.</title>
        <authorList>
            <person name="Lu H."/>
        </authorList>
    </citation>
    <scope>NUCLEOTIDE SEQUENCE [LARGE SCALE GENOMIC DNA]</scope>
    <source>
        <strain evidence="19 20">DC21W</strain>
    </source>
</reference>
<evidence type="ECO:0000256" key="16">
    <source>
        <dbReference type="SAM" id="Phobius"/>
    </source>
</evidence>
<keyword evidence="7" id="KW-0808">Transferase</keyword>
<comment type="subcellular location">
    <subcellularLocation>
        <location evidence="2">Cell inner membrane</location>
        <topology evidence="2">Multi-pass membrane protein</topology>
    </subcellularLocation>
</comment>
<dbReference type="PANTHER" id="PTHR44936">
    <property type="entry name" value="SENSOR PROTEIN CREC"/>
    <property type="match status" value="1"/>
</dbReference>
<keyword evidence="12 16" id="KW-1133">Transmembrane helix</keyword>
<evidence type="ECO:0000256" key="14">
    <source>
        <dbReference type="ARBA" id="ARBA00023136"/>
    </source>
</evidence>
<dbReference type="InterPro" id="IPR004358">
    <property type="entry name" value="Sig_transdc_His_kin-like_C"/>
</dbReference>
<evidence type="ECO:0000256" key="13">
    <source>
        <dbReference type="ARBA" id="ARBA00023012"/>
    </source>
</evidence>
<dbReference type="SMART" id="SM00388">
    <property type="entry name" value="HisKA"/>
    <property type="match status" value="1"/>
</dbReference>
<dbReference type="EC" id="2.7.13.3" evidence="3"/>
<dbReference type="GO" id="GO:0005524">
    <property type="term" value="F:ATP binding"/>
    <property type="evidence" value="ECO:0007669"/>
    <property type="project" value="UniProtKB-KW"/>
</dbReference>
<dbReference type="InterPro" id="IPR003661">
    <property type="entry name" value="HisK_dim/P_dom"/>
</dbReference>
<evidence type="ECO:0000256" key="15">
    <source>
        <dbReference type="SAM" id="MobiDB-lite"/>
    </source>
</evidence>
<dbReference type="PRINTS" id="PR00344">
    <property type="entry name" value="BCTRLSENSOR"/>
</dbReference>
<dbReference type="Proteomes" id="UP001219956">
    <property type="component" value="Unassembled WGS sequence"/>
</dbReference>
<feature type="transmembrane region" description="Helical" evidence="16">
    <location>
        <begin position="75"/>
        <end position="94"/>
    </location>
</feature>
<dbReference type="PANTHER" id="PTHR44936:SF5">
    <property type="entry name" value="SENSOR HISTIDINE KINASE ENVZ"/>
    <property type="match status" value="1"/>
</dbReference>
<feature type="region of interest" description="Disordered" evidence="15">
    <location>
        <begin position="42"/>
        <end position="69"/>
    </location>
</feature>
<dbReference type="Pfam" id="PF00672">
    <property type="entry name" value="HAMP"/>
    <property type="match status" value="1"/>
</dbReference>
<dbReference type="Pfam" id="PF00512">
    <property type="entry name" value="HisKA"/>
    <property type="match status" value="1"/>
</dbReference>
<evidence type="ECO:0000256" key="1">
    <source>
        <dbReference type="ARBA" id="ARBA00000085"/>
    </source>
</evidence>
<dbReference type="PROSITE" id="PS50885">
    <property type="entry name" value="HAMP"/>
    <property type="match status" value="1"/>
</dbReference>
<evidence type="ECO:0000256" key="2">
    <source>
        <dbReference type="ARBA" id="ARBA00004429"/>
    </source>
</evidence>
<dbReference type="InterPro" id="IPR050980">
    <property type="entry name" value="2C_sensor_his_kinase"/>
</dbReference>
<comment type="caution">
    <text evidence="19">The sequence shown here is derived from an EMBL/GenBank/DDBJ whole genome shotgun (WGS) entry which is preliminary data.</text>
</comment>
<evidence type="ECO:0000259" key="17">
    <source>
        <dbReference type="PROSITE" id="PS50109"/>
    </source>
</evidence>
<dbReference type="EMBL" id="JAQQLF010000002">
    <property type="protein sequence ID" value="MDC7716005.1"/>
    <property type="molecule type" value="Genomic_DNA"/>
</dbReference>
<evidence type="ECO:0000259" key="18">
    <source>
        <dbReference type="PROSITE" id="PS50885"/>
    </source>
</evidence>
<dbReference type="InterPro" id="IPR005467">
    <property type="entry name" value="His_kinase_dom"/>
</dbReference>
<gene>
    <name evidence="19" type="ORF">PQU95_02050</name>
</gene>
<feature type="domain" description="HAMP" evidence="18">
    <location>
        <begin position="95"/>
        <end position="147"/>
    </location>
</feature>
<dbReference type="SUPFAM" id="SSF47384">
    <property type="entry name" value="Homodimeric domain of signal transducing histidine kinase"/>
    <property type="match status" value="1"/>
</dbReference>
<dbReference type="Gene3D" id="3.30.565.10">
    <property type="entry name" value="Histidine kinase-like ATPase, C-terminal domain"/>
    <property type="match status" value="1"/>
</dbReference>
<evidence type="ECO:0000256" key="4">
    <source>
        <dbReference type="ARBA" id="ARBA00022475"/>
    </source>
</evidence>
<evidence type="ECO:0000256" key="7">
    <source>
        <dbReference type="ARBA" id="ARBA00022679"/>
    </source>
</evidence>
<protein>
    <recommendedName>
        <fullName evidence="3">histidine kinase</fullName>
        <ecNumber evidence="3">2.7.13.3</ecNumber>
    </recommendedName>
</protein>
<keyword evidence="4" id="KW-1003">Cell membrane</keyword>
<dbReference type="InterPro" id="IPR036890">
    <property type="entry name" value="HATPase_C_sf"/>
</dbReference>
<keyword evidence="11 19" id="KW-0067">ATP-binding</keyword>
<dbReference type="InterPro" id="IPR003594">
    <property type="entry name" value="HATPase_dom"/>
</dbReference>
<feature type="transmembrane region" description="Helical" evidence="16">
    <location>
        <begin position="12"/>
        <end position="36"/>
    </location>
</feature>
<dbReference type="CDD" id="cd06225">
    <property type="entry name" value="HAMP"/>
    <property type="match status" value="1"/>
</dbReference>
<keyword evidence="9" id="KW-0547">Nucleotide-binding</keyword>
<evidence type="ECO:0000256" key="9">
    <source>
        <dbReference type="ARBA" id="ARBA00022741"/>
    </source>
</evidence>
<feature type="domain" description="Histidine kinase" evidence="17">
    <location>
        <begin position="155"/>
        <end position="351"/>
    </location>
</feature>
<evidence type="ECO:0000256" key="8">
    <source>
        <dbReference type="ARBA" id="ARBA00022692"/>
    </source>
</evidence>
<dbReference type="InterPro" id="IPR036097">
    <property type="entry name" value="HisK_dim/P_sf"/>
</dbReference>
<dbReference type="SUPFAM" id="SSF55874">
    <property type="entry name" value="ATPase domain of HSP90 chaperone/DNA topoisomerase II/histidine kinase"/>
    <property type="match status" value="1"/>
</dbReference>
<dbReference type="CDD" id="cd00082">
    <property type="entry name" value="HisKA"/>
    <property type="match status" value="1"/>
</dbReference>
<evidence type="ECO:0000256" key="12">
    <source>
        <dbReference type="ARBA" id="ARBA00022989"/>
    </source>
</evidence>
<proteinExistence type="predicted"/>
<organism evidence="19 20">
    <name type="scientific">Vogesella aquatica</name>
    <dbReference type="NCBI Taxonomy" id="2984206"/>
    <lineage>
        <taxon>Bacteria</taxon>
        <taxon>Pseudomonadati</taxon>
        <taxon>Pseudomonadota</taxon>
        <taxon>Betaproteobacteria</taxon>
        <taxon>Neisseriales</taxon>
        <taxon>Chromobacteriaceae</taxon>
        <taxon>Vogesella</taxon>
    </lineage>
</organism>
<sequence>MKWPVPDTVFTRLFGLVLAALLCSHLVMTGLFVVFAPDGPPPEAPPPPRAADHPRPPPGERPPHERGERRLPPEFWAGFALQLAAVSLLAWYGARRLVRPIEQLTQGARELGRTLDAPPIDETGPLETRQAALLFNDMRAKLRRQMDERSHFLAAVSHDLRTPLTRIRLRGTQIDDSALQQRLNQDIDEMAAMLDATLAYLRDNSQQEGWEQLDIEALLQAMAEDAQELGQPVSFNGQASQLRTLPATLRRCLDNLLENALRYGGSADISLQQSDTTVEIAIRDHGPGIPAAQLARVFEPFVRLEDSRNRHTGGTGLGLTIARDAARRMGGELYLSNADDGGLVALLVLPR</sequence>
<keyword evidence="6" id="KW-0597">Phosphoprotein</keyword>
<evidence type="ECO:0000256" key="6">
    <source>
        <dbReference type="ARBA" id="ARBA00022553"/>
    </source>
</evidence>
<accession>A0ABT5ITV5</accession>
<keyword evidence="5" id="KW-0997">Cell inner membrane</keyword>
<evidence type="ECO:0000256" key="3">
    <source>
        <dbReference type="ARBA" id="ARBA00012438"/>
    </source>
</evidence>
<name>A0ABT5ITV5_9NEIS</name>
<dbReference type="PROSITE" id="PS50109">
    <property type="entry name" value="HIS_KIN"/>
    <property type="match status" value="1"/>
</dbReference>
<dbReference type="RefSeq" id="WP_272750455.1">
    <property type="nucleotide sequence ID" value="NZ_JAQQLF010000002.1"/>
</dbReference>
<keyword evidence="13" id="KW-0902">Two-component regulatory system</keyword>
<dbReference type="Gene3D" id="1.10.287.130">
    <property type="match status" value="1"/>
</dbReference>
<comment type="catalytic activity">
    <reaction evidence="1">
        <text>ATP + protein L-histidine = ADP + protein N-phospho-L-histidine.</text>
        <dbReference type="EC" id="2.7.13.3"/>
    </reaction>
</comment>
<evidence type="ECO:0000313" key="20">
    <source>
        <dbReference type="Proteomes" id="UP001219956"/>
    </source>
</evidence>
<evidence type="ECO:0000256" key="10">
    <source>
        <dbReference type="ARBA" id="ARBA00022777"/>
    </source>
</evidence>
<keyword evidence="8 16" id="KW-0812">Transmembrane</keyword>
<keyword evidence="10" id="KW-0418">Kinase</keyword>
<evidence type="ECO:0000313" key="19">
    <source>
        <dbReference type="EMBL" id="MDC7716005.1"/>
    </source>
</evidence>
<keyword evidence="20" id="KW-1185">Reference proteome</keyword>